<dbReference type="SUPFAM" id="SSF48452">
    <property type="entry name" value="TPR-like"/>
    <property type="match status" value="1"/>
</dbReference>
<gene>
    <name evidence="2" type="ORF">D9611_011283</name>
</gene>
<keyword evidence="3" id="KW-1185">Reference proteome</keyword>
<evidence type="ECO:0000259" key="1">
    <source>
        <dbReference type="Pfam" id="PF12770"/>
    </source>
</evidence>
<dbReference type="InterPro" id="IPR024983">
    <property type="entry name" value="CHAT_dom"/>
</dbReference>
<dbReference type="Pfam" id="PF12770">
    <property type="entry name" value="CHAT"/>
    <property type="match status" value="1"/>
</dbReference>
<proteinExistence type="predicted"/>
<accession>A0A8H5F1I5</accession>
<dbReference type="PANTHER" id="PTHR19959:SF119">
    <property type="entry name" value="FUNGAL LIPASE-LIKE DOMAIN-CONTAINING PROTEIN"/>
    <property type="match status" value="1"/>
</dbReference>
<protein>
    <recommendedName>
        <fullName evidence="1">CHAT domain-containing protein</fullName>
    </recommendedName>
</protein>
<feature type="domain" description="CHAT" evidence="1">
    <location>
        <begin position="773"/>
        <end position="1069"/>
    </location>
</feature>
<sequence length="1070" mass="117396">MEHPESSPAGDRCRRCQFLMTDTIIQCTGSIEGGARETPMRLAELCISTIPESGQDRIFVLVNVAPGRWEMDDYIEITGETDAIQCSVKNGEGKNVGVIHLYTSEMKGETMHFEDGTSQAMEMCDAGMQLTMSWKCVEIPPEGSQMPNTVVAQIHNQGLRRLNSFDRTGDVSALTDATRMLQRAVDLTPPGHPNLSGRLRNLGLSLSRSFQQTGELPVIANAIAVQQKAVDSMPPGHADLPALLNNLGLSFACRFERTAELSDIASAISALQRAVDICPHGYPGLPVLHNSLGSSFLHRFERTGDLSDIAECISALQKAAELTPQAHPSFPYHLNNLGGAFLRRFERTKEVSDISDAISALQNAVETTPQGHPESTSRLNNLGAAFLRRFDRSKELSDLAGAISVQRKVVEITPRAHPKLPSWLTNLGGLLVRRFEKTAELPDIVEAIAVFERSLELTPKWHPSLPITLMSLGGSFYHRFISSGESEYLESSLLYYKAAATSTVGLPQTLFIATKHWATSLFKHRPQSTDLIHAVDRALGLAASMAGLERTVRGRHSQLENTSGLGPRAAAMACNIDRVDKAVEWLEQGRCLVWGQLNNLRTPLEDLRLHDETLAQSIEDISRALDDAGTSRQQSHLSMPLSEKISLEGEARVHLDLARKRDELLKQARAIPGFESFLMPSPCSAIMQHLPESGPIILINVDELRCDALALLAGLDEPLQIPLSNFSTQKANTYRTILDTQLRSHSLRSREVEPRGVRPAPIKKRGEDLSVHRVLRGLFEEVVRPILDALGFSKVDRATGEVPPRLWWCPTGALSFLPLHAAGIYTGSNLECVNDYAVSSYTPTITALTDRVKNHRLVDSASSGLFLTSQPNVYGAQSIPGTTWEIRCIFEQAKERGIKALKLEGDELTVAECLEHMQAFSCIHLACHGSQNAAEPLQSRFLFHKGSLELGTILKSNLKHADLAFLSACQTSTGKEILSDEAVHLAAGMLAAGYRRVVGTMWGIGDKAGQDVATSFYEYLFTRGGEDGVDTFDGRHSAVALHHATEKLRLGLDVSDKSLLTWIPFVHFGL</sequence>
<dbReference type="Gene3D" id="1.25.40.10">
    <property type="entry name" value="Tetratricopeptide repeat domain"/>
    <property type="match status" value="2"/>
</dbReference>
<comment type="caution">
    <text evidence="2">The sequence shown here is derived from an EMBL/GenBank/DDBJ whole genome shotgun (WGS) entry which is preliminary data.</text>
</comment>
<organism evidence="2 3">
    <name type="scientific">Ephemerocybe angulata</name>
    <dbReference type="NCBI Taxonomy" id="980116"/>
    <lineage>
        <taxon>Eukaryota</taxon>
        <taxon>Fungi</taxon>
        <taxon>Dikarya</taxon>
        <taxon>Basidiomycota</taxon>
        <taxon>Agaricomycotina</taxon>
        <taxon>Agaricomycetes</taxon>
        <taxon>Agaricomycetidae</taxon>
        <taxon>Agaricales</taxon>
        <taxon>Agaricineae</taxon>
        <taxon>Psathyrellaceae</taxon>
        <taxon>Ephemerocybe</taxon>
    </lineage>
</organism>
<dbReference type="OrthoDB" id="9991317at2759"/>
<dbReference type="Proteomes" id="UP000541558">
    <property type="component" value="Unassembled WGS sequence"/>
</dbReference>
<dbReference type="InterPro" id="IPR011990">
    <property type="entry name" value="TPR-like_helical_dom_sf"/>
</dbReference>
<reference evidence="2 3" key="1">
    <citation type="journal article" date="2020" name="ISME J.">
        <title>Uncovering the hidden diversity of litter-decomposition mechanisms in mushroom-forming fungi.</title>
        <authorList>
            <person name="Floudas D."/>
            <person name="Bentzer J."/>
            <person name="Ahren D."/>
            <person name="Johansson T."/>
            <person name="Persson P."/>
            <person name="Tunlid A."/>
        </authorList>
    </citation>
    <scope>NUCLEOTIDE SEQUENCE [LARGE SCALE GENOMIC DNA]</scope>
    <source>
        <strain evidence="2 3">CBS 175.51</strain>
    </source>
</reference>
<dbReference type="AlphaFoldDB" id="A0A8H5F1I5"/>
<evidence type="ECO:0000313" key="3">
    <source>
        <dbReference type="Proteomes" id="UP000541558"/>
    </source>
</evidence>
<dbReference type="PANTHER" id="PTHR19959">
    <property type="entry name" value="KINESIN LIGHT CHAIN"/>
    <property type="match status" value="1"/>
</dbReference>
<name>A0A8H5F1I5_9AGAR</name>
<dbReference type="EMBL" id="JAACJK010000170">
    <property type="protein sequence ID" value="KAF5320249.1"/>
    <property type="molecule type" value="Genomic_DNA"/>
</dbReference>
<evidence type="ECO:0000313" key="2">
    <source>
        <dbReference type="EMBL" id="KAF5320249.1"/>
    </source>
</evidence>